<dbReference type="AlphaFoldDB" id="A0A212FHZ5"/>
<proteinExistence type="predicted"/>
<organism evidence="3 4">
    <name type="scientific">Danaus plexippus plexippus</name>
    <dbReference type="NCBI Taxonomy" id="278856"/>
    <lineage>
        <taxon>Eukaryota</taxon>
        <taxon>Metazoa</taxon>
        <taxon>Ecdysozoa</taxon>
        <taxon>Arthropoda</taxon>
        <taxon>Hexapoda</taxon>
        <taxon>Insecta</taxon>
        <taxon>Pterygota</taxon>
        <taxon>Neoptera</taxon>
        <taxon>Endopterygota</taxon>
        <taxon>Lepidoptera</taxon>
        <taxon>Glossata</taxon>
        <taxon>Ditrysia</taxon>
        <taxon>Papilionoidea</taxon>
        <taxon>Nymphalidae</taxon>
        <taxon>Danainae</taxon>
        <taxon>Danaini</taxon>
        <taxon>Danaina</taxon>
        <taxon>Danaus</taxon>
        <taxon>Danaus</taxon>
    </lineage>
</organism>
<evidence type="ECO:0000256" key="1">
    <source>
        <dbReference type="SAM" id="MobiDB-lite"/>
    </source>
</evidence>
<protein>
    <submittedName>
        <fullName evidence="3">Uncharacterized protein</fullName>
    </submittedName>
</protein>
<dbReference type="eggNOG" id="KOG1516">
    <property type="taxonomic scope" value="Eukaryota"/>
</dbReference>
<keyword evidence="2" id="KW-1133">Transmembrane helix</keyword>
<keyword evidence="2" id="KW-0812">Transmembrane</keyword>
<gene>
    <name evidence="3" type="ORF">KGM_211871</name>
</gene>
<feature type="region of interest" description="Disordered" evidence="1">
    <location>
        <begin position="29"/>
        <end position="86"/>
    </location>
</feature>
<keyword evidence="2" id="KW-0472">Membrane</keyword>
<name>A0A212FHZ5_DANPL</name>
<feature type="region of interest" description="Disordered" evidence="1">
    <location>
        <begin position="1"/>
        <end position="20"/>
    </location>
</feature>
<dbReference type="KEGG" id="dpl:KGM_211871"/>
<feature type="transmembrane region" description="Helical" evidence="2">
    <location>
        <begin position="215"/>
        <end position="239"/>
    </location>
</feature>
<evidence type="ECO:0000256" key="2">
    <source>
        <dbReference type="SAM" id="Phobius"/>
    </source>
</evidence>
<evidence type="ECO:0000313" key="3">
    <source>
        <dbReference type="EMBL" id="OWR53363.1"/>
    </source>
</evidence>
<accession>A0A212FHZ5</accession>
<feature type="compositionally biased region" description="Basic and acidic residues" evidence="1">
    <location>
        <begin position="29"/>
        <end position="45"/>
    </location>
</feature>
<dbReference type="InParanoid" id="A0A212FHZ5"/>
<dbReference type="Proteomes" id="UP000007151">
    <property type="component" value="Unassembled WGS sequence"/>
</dbReference>
<feature type="compositionally biased region" description="Basic and acidic residues" evidence="1">
    <location>
        <begin position="70"/>
        <end position="86"/>
    </location>
</feature>
<sequence length="325" mass="36105">MSTADINKVDSEDSKTLDKQQIEAEEKEIMLKESEATEADVELRNDGGPVKAALCGDITEQGREDEEAIEKDIDNEKAHDKSDDETKSKQRFQFLGTCPFSQYLHQTANENDGDSAGNKKSFGMFNVYPKIFKKQSASNEAALASMETLEDKLDTPNDGMENIKLDIVVCNHLYCSVRLCLCRLMFGVIFWSQDDQEGKVATRLPLKERIRQKRFIADDILVCGVVLLVLLAIITGIVIGTRVGPPNERPLRLGRFITTQTSCGLVEGLKVTEGDARLPGSERSSVMIQRTASGYRLYHSLLEAPRVRQVAPRLTRARPAPGVSP</sequence>
<dbReference type="ESTHER" id="danpl-g6cnf9">
    <property type="family name" value="Neurotactin"/>
</dbReference>
<comment type="caution">
    <text evidence="3">The sequence shown here is derived from an EMBL/GenBank/DDBJ whole genome shotgun (WGS) entry which is preliminary data.</text>
</comment>
<feature type="compositionally biased region" description="Basic and acidic residues" evidence="1">
    <location>
        <begin position="7"/>
        <end position="20"/>
    </location>
</feature>
<reference evidence="3 4" key="1">
    <citation type="journal article" date="2011" name="Cell">
        <title>The monarch butterfly genome yields insights into long-distance migration.</title>
        <authorList>
            <person name="Zhan S."/>
            <person name="Merlin C."/>
            <person name="Boore J.L."/>
            <person name="Reppert S.M."/>
        </authorList>
    </citation>
    <scope>NUCLEOTIDE SEQUENCE [LARGE SCALE GENOMIC DNA]</scope>
    <source>
        <strain evidence="3">F-2</strain>
    </source>
</reference>
<keyword evidence="4" id="KW-1185">Reference proteome</keyword>
<dbReference type="EMBL" id="AGBW02008449">
    <property type="protein sequence ID" value="OWR53363.1"/>
    <property type="molecule type" value="Genomic_DNA"/>
</dbReference>
<evidence type="ECO:0000313" key="4">
    <source>
        <dbReference type="Proteomes" id="UP000007151"/>
    </source>
</evidence>